<gene>
    <name evidence="1" type="ORF">BOTCAL_0180g00100</name>
</gene>
<sequence length="59" mass="6686">MKLSSSHCRIRMSSAHFPAVELYGIKEANFSVKKTILLKPGTIDEEINGDRFRSLTDDM</sequence>
<protein>
    <submittedName>
        <fullName evidence="1">Uncharacterized protein</fullName>
    </submittedName>
</protein>
<evidence type="ECO:0000313" key="2">
    <source>
        <dbReference type="Proteomes" id="UP000297299"/>
    </source>
</evidence>
<proteinExistence type="predicted"/>
<dbReference type="OrthoDB" id="3473305at2759"/>
<comment type="caution">
    <text evidence="1">The sequence shown here is derived from an EMBL/GenBank/DDBJ whole genome shotgun (WGS) entry which is preliminary data.</text>
</comment>
<organism evidence="1 2">
    <name type="scientific">Botryotinia calthae</name>
    <dbReference type="NCBI Taxonomy" id="38488"/>
    <lineage>
        <taxon>Eukaryota</taxon>
        <taxon>Fungi</taxon>
        <taxon>Dikarya</taxon>
        <taxon>Ascomycota</taxon>
        <taxon>Pezizomycotina</taxon>
        <taxon>Leotiomycetes</taxon>
        <taxon>Helotiales</taxon>
        <taxon>Sclerotiniaceae</taxon>
        <taxon>Botryotinia</taxon>
    </lineage>
</organism>
<dbReference type="EMBL" id="PHWZ01000180">
    <property type="protein sequence ID" value="TEY60575.1"/>
    <property type="molecule type" value="Genomic_DNA"/>
</dbReference>
<accession>A0A4Y8D0L4</accession>
<name>A0A4Y8D0L4_9HELO</name>
<evidence type="ECO:0000313" key="1">
    <source>
        <dbReference type="EMBL" id="TEY60575.1"/>
    </source>
</evidence>
<dbReference type="AlphaFoldDB" id="A0A4Y8D0L4"/>
<keyword evidence="2" id="KW-1185">Reference proteome</keyword>
<dbReference type="Proteomes" id="UP000297299">
    <property type="component" value="Unassembled WGS sequence"/>
</dbReference>
<reference evidence="1 2" key="1">
    <citation type="submission" date="2017-11" db="EMBL/GenBank/DDBJ databases">
        <title>Comparative genomics of Botrytis spp.</title>
        <authorList>
            <person name="Valero-Jimenez C.A."/>
            <person name="Tapia P."/>
            <person name="Veloso J."/>
            <person name="Silva-Moreno E."/>
            <person name="Staats M."/>
            <person name="Valdes J.H."/>
            <person name="Van Kan J.A.L."/>
        </authorList>
    </citation>
    <scope>NUCLEOTIDE SEQUENCE [LARGE SCALE GENOMIC DNA]</scope>
    <source>
        <strain evidence="1 2">MUCL2830</strain>
    </source>
</reference>